<dbReference type="EMBL" id="JACCAB010000001">
    <property type="protein sequence ID" value="NYG06898.1"/>
    <property type="molecule type" value="Genomic_DNA"/>
</dbReference>
<dbReference type="InterPro" id="IPR013207">
    <property type="entry name" value="LGFP"/>
</dbReference>
<reference evidence="1 2" key="1">
    <citation type="submission" date="2020-07" db="EMBL/GenBank/DDBJ databases">
        <title>Sequencing the genomes of 1000 actinobacteria strains.</title>
        <authorList>
            <person name="Klenk H.-P."/>
        </authorList>
    </citation>
    <scope>NUCLEOTIDE SEQUENCE [LARGE SCALE GENOMIC DNA]</scope>
    <source>
        <strain evidence="1 2">DSM 23987</strain>
    </source>
</reference>
<keyword evidence="2" id="KW-1185">Reference proteome</keyword>
<dbReference type="NCBIfam" id="TIGR01409">
    <property type="entry name" value="TAT_signal_seq"/>
    <property type="match status" value="1"/>
</dbReference>
<sequence length="466" mass="48279">MSTLDDLNAGPRGMAGFVSALSRRMRPVSRRDVLVGATVAAAALATKPKEYALTPVAAYATICGPGNTAASGWTVFCATVNKGVNACPPGSFAAGWWKAADSSWCGGGYRYIVDCNASCSKCTTGCSDHLCDSRCWSCSCGSGSTATCDQRRVCCNAFRYGQCNTQVRCSGGVHCRVVSCVAPYQWTNCTTTSLVDNRTSEHSAPSLPAWGPIEQRYIAMGAQGSFLKASMGPVRAVGDGVGTYVTYQGGTIYRTAATGAVPVTASVNAILLGKGGVRGPLGYPTAPHQSGLVNGGWIQLFQHGALTDSVGTTPQIVTGDAYTVWVANGRERGVLGYPTGPMVTPTVRGWVQAFEHGAIADSNSTQPLVVGPTMIAAWNAAGGAAGVLGYPRTALVSDARGSHQLFRTGELWGLGTGAVRRVYGPVLTQWQRAGGSTGAYGYPLTDTVSTPSGQLTCTFEGGTITV</sequence>
<dbReference type="RefSeq" id="WP_179421315.1">
    <property type="nucleotide sequence ID" value="NZ_JACCAB010000001.1"/>
</dbReference>
<accession>A0A852WCZ7</accession>
<evidence type="ECO:0000313" key="1">
    <source>
        <dbReference type="EMBL" id="NYG06898.1"/>
    </source>
</evidence>
<proteinExistence type="predicted"/>
<dbReference type="InterPro" id="IPR019546">
    <property type="entry name" value="TAT_signal_bac_arc"/>
</dbReference>
<dbReference type="AlphaFoldDB" id="A0A852WCZ7"/>
<organism evidence="1 2">
    <name type="scientific">Pedococcus badiiscoriae</name>
    <dbReference type="NCBI Taxonomy" id="642776"/>
    <lineage>
        <taxon>Bacteria</taxon>
        <taxon>Bacillati</taxon>
        <taxon>Actinomycetota</taxon>
        <taxon>Actinomycetes</taxon>
        <taxon>Micrococcales</taxon>
        <taxon>Intrasporangiaceae</taxon>
        <taxon>Pedococcus</taxon>
    </lineage>
</organism>
<gene>
    <name evidence="1" type="ORF">BJ986_001385</name>
</gene>
<dbReference type="Proteomes" id="UP000573599">
    <property type="component" value="Unassembled WGS sequence"/>
</dbReference>
<dbReference type="PROSITE" id="PS51318">
    <property type="entry name" value="TAT"/>
    <property type="match status" value="1"/>
</dbReference>
<dbReference type="InterPro" id="IPR006311">
    <property type="entry name" value="TAT_signal"/>
</dbReference>
<name>A0A852WCZ7_9MICO</name>
<comment type="caution">
    <text evidence="1">The sequence shown here is derived from an EMBL/GenBank/DDBJ whole genome shotgun (WGS) entry which is preliminary data.</text>
</comment>
<protein>
    <recommendedName>
        <fullName evidence="3">Twin-arginine translocation signal domain-containing protein</fullName>
    </recommendedName>
</protein>
<dbReference type="Pfam" id="PF08310">
    <property type="entry name" value="LGFP"/>
    <property type="match status" value="3"/>
</dbReference>
<evidence type="ECO:0008006" key="3">
    <source>
        <dbReference type="Google" id="ProtNLM"/>
    </source>
</evidence>
<evidence type="ECO:0000313" key="2">
    <source>
        <dbReference type="Proteomes" id="UP000573599"/>
    </source>
</evidence>